<dbReference type="AlphaFoldDB" id="A0A833SVF5"/>
<comment type="caution">
    <text evidence="1">The sequence shown here is derived from an EMBL/GenBank/DDBJ whole genome shotgun (WGS) entry which is preliminary data.</text>
</comment>
<sequence length="124" mass="13670">MAPGSFIWASSRAQLSLLGEEIPADDCVACPDGGYQEYRLTILHFALGKEVHRIVRNTGGDLCQLDGDTARFQPSLLLTDDKAAEAIEKYFSSIAERVDHDVSLLQECTVYFGDMEITNLVFPA</sequence>
<evidence type="ECO:0000313" key="1">
    <source>
        <dbReference type="EMBL" id="KAF4032820.1"/>
    </source>
</evidence>
<name>A0A833SVF5_PHYIN</name>
<gene>
    <name evidence="1" type="ORF">GN244_ATG15282</name>
</gene>
<proteinExistence type="predicted"/>
<accession>A0A833SVF5</accession>
<dbReference type="EMBL" id="WSZM01000462">
    <property type="protein sequence ID" value="KAF4032820.1"/>
    <property type="molecule type" value="Genomic_DNA"/>
</dbReference>
<protein>
    <submittedName>
        <fullName evidence="1">Uncharacterized protein</fullName>
    </submittedName>
</protein>
<keyword evidence="2" id="KW-1185">Reference proteome</keyword>
<organism evidence="1 2">
    <name type="scientific">Phytophthora infestans</name>
    <name type="common">Potato late blight agent</name>
    <name type="synonym">Botrytis infestans</name>
    <dbReference type="NCBI Taxonomy" id="4787"/>
    <lineage>
        <taxon>Eukaryota</taxon>
        <taxon>Sar</taxon>
        <taxon>Stramenopiles</taxon>
        <taxon>Oomycota</taxon>
        <taxon>Peronosporomycetes</taxon>
        <taxon>Peronosporales</taxon>
        <taxon>Peronosporaceae</taxon>
        <taxon>Phytophthora</taxon>
    </lineage>
</organism>
<dbReference type="Proteomes" id="UP000602510">
    <property type="component" value="Unassembled WGS sequence"/>
</dbReference>
<evidence type="ECO:0000313" key="2">
    <source>
        <dbReference type="Proteomes" id="UP000602510"/>
    </source>
</evidence>
<reference evidence="1" key="1">
    <citation type="submission" date="2020-04" db="EMBL/GenBank/DDBJ databases">
        <title>Hybrid Assembly of Korean Phytophthora infestans isolates.</title>
        <authorList>
            <person name="Prokchorchik M."/>
            <person name="Lee Y."/>
            <person name="Seo J."/>
            <person name="Cho J.-H."/>
            <person name="Park Y.-E."/>
            <person name="Jang D.-C."/>
            <person name="Im J.-S."/>
            <person name="Choi J.-G."/>
            <person name="Park H.-J."/>
            <person name="Lee G.-B."/>
            <person name="Lee Y.-G."/>
            <person name="Hong S.-Y."/>
            <person name="Cho K."/>
            <person name="Sohn K.H."/>
        </authorList>
    </citation>
    <scope>NUCLEOTIDE SEQUENCE</scope>
    <source>
        <strain evidence="1">KR_1_A1</strain>
    </source>
</reference>